<dbReference type="CDD" id="cd06270">
    <property type="entry name" value="PBP1_GalS-like"/>
    <property type="match status" value="1"/>
</dbReference>
<dbReference type="Proteomes" id="UP001201463">
    <property type="component" value="Unassembled WGS sequence"/>
</dbReference>
<keyword evidence="1" id="KW-0678">Repressor</keyword>
<organism evidence="6 7">
    <name type="scientific">Pelomonas caseinilytica</name>
    <dbReference type="NCBI Taxonomy" id="2906763"/>
    <lineage>
        <taxon>Bacteria</taxon>
        <taxon>Pseudomonadati</taxon>
        <taxon>Pseudomonadota</taxon>
        <taxon>Betaproteobacteria</taxon>
        <taxon>Burkholderiales</taxon>
        <taxon>Sphaerotilaceae</taxon>
        <taxon>Roseateles</taxon>
    </lineage>
</organism>
<evidence type="ECO:0000256" key="2">
    <source>
        <dbReference type="ARBA" id="ARBA00023015"/>
    </source>
</evidence>
<dbReference type="SMART" id="SM00354">
    <property type="entry name" value="HTH_LACI"/>
    <property type="match status" value="1"/>
</dbReference>
<evidence type="ECO:0000259" key="5">
    <source>
        <dbReference type="PROSITE" id="PS50932"/>
    </source>
</evidence>
<feature type="domain" description="HTH lacI-type" evidence="5">
    <location>
        <begin position="2"/>
        <end position="56"/>
    </location>
</feature>
<accession>A0ABS8XE10</accession>
<evidence type="ECO:0000256" key="4">
    <source>
        <dbReference type="ARBA" id="ARBA00023163"/>
    </source>
</evidence>
<keyword evidence="7" id="KW-1185">Reference proteome</keyword>
<protein>
    <submittedName>
        <fullName evidence="6">LacI family DNA-binding transcriptional regulator</fullName>
    </submittedName>
</protein>
<dbReference type="PANTHER" id="PTHR30146">
    <property type="entry name" value="LACI-RELATED TRANSCRIPTIONAL REPRESSOR"/>
    <property type="match status" value="1"/>
</dbReference>
<dbReference type="PANTHER" id="PTHR30146:SF148">
    <property type="entry name" value="HTH-TYPE TRANSCRIPTIONAL REPRESSOR PURR-RELATED"/>
    <property type="match status" value="1"/>
</dbReference>
<dbReference type="EMBL" id="JAJTWT010000007">
    <property type="protein sequence ID" value="MCE4539154.1"/>
    <property type="molecule type" value="Genomic_DNA"/>
</dbReference>
<name>A0ABS8XE10_9BURK</name>
<dbReference type="PROSITE" id="PS50932">
    <property type="entry name" value="HTH_LACI_2"/>
    <property type="match status" value="1"/>
</dbReference>
<gene>
    <name evidence="6" type="ORF">LXT12_18030</name>
</gene>
<dbReference type="SUPFAM" id="SSF53822">
    <property type="entry name" value="Periplasmic binding protein-like I"/>
    <property type="match status" value="1"/>
</dbReference>
<dbReference type="InterPro" id="IPR000843">
    <property type="entry name" value="HTH_LacI"/>
</dbReference>
<dbReference type="Pfam" id="PF00356">
    <property type="entry name" value="LacI"/>
    <property type="match status" value="1"/>
</dbReference>
<evidence type="ECO:0000313" key="6">
    <source>
        <dbReference type="EMBL" id="MCE4539154.1"/>
    </source>
</evidence>
<dbReference type="PROSITE" id="PS00356">
    <property type="entry name" value="HTH_LACI_1"/>
    <property type="match status" value="1"/>
</dbReference>
<dbReference type="CDD" id="cd01392">
    <property type="entry name" value="HTH_LacI"/>
    <property type="match status" value="1"/>
</dbReference>
<dbReference type="SUPFAM" id="SSF47413">
    <property type="entry name" value="lambda repressor-like DNA-binding domains"/>
    <property type="match status" value="1"/>
</dbReference>
<dbReference type="RefSeq" id="WP_233393671.1">
    <property type="nucleotide sequence ID" value="NZ_JAJTWT010000007.1"/>
</dbReference>
<evidence type="ECO:0000256" key="3">
    <source>
        <dbReference type="ARBA" id="ARBA00023125"/>
    </source>
</evidence>
<keyword evidence="4" id="KW-0804">Transcription</keyword>
<dbReference type="GO" id="GO:0003677">
    <property type="term" value="F:DNA binding"/>
    <property type="evidence" value="ECO:0007669"/>
    <property type="project" value="UniProtKB-KW"/>
</dbReference>
<dbReference type="Gene3D" id="3.40.50.2300">
    <property type="match status" value="2"/>
</dbReference>
<sequence length="340" mass="36818">MATIKDVARLAGVGVGTASRVISGNGSVAPATAERVRKVIAQLKFRPSHAARSLGNGTSKLIGVYIPFLRGTYYTPILQVIDLVLRSKGLHMVVAFGEGIEDERVETNDGMRFLLDRDCDGLIVLSNAMQDEDIRALGPAQRQVVVLNRNFDRFKEQCFTADHVQGGVQAARALLQHKHKDIAIVSGPTTSPDNIARLAGFTGELARAGLDMAKVTTVPGDFSNQAGWDAAGALLERKRLPTAVFCANDEMAIGLLSHFQERGVSVPRDVSVLGYDDSPSAEFAAPRLTSVHVPTREVTLAGLNWLLNRCYDIGLPVSRQFDMSVTWRASVTSPPSRRRG</sequence>
<keyword evidence="2" id="KW-0805">Transcription regulation</keyword>
<comment type="caution">
    <text evidence="6">The sequence shown here is derived from an EMBL/GenBank/DDBJ whole genome shotgun (WGS) entry which is preliminary data.</text>
</comment>
<proteinExistence type="predicted"/>
<dbReference type="Pfam" id="PF13377">
    <property type="entry name" value="Peripla_BP_3"/>
    <property type="match status" value="1"/>
</dbReference>
<evidence type="ECO:0000256" key="1">
    <source>
        <dbReference type="ARBA" id="ARBA00022491"/>
    </source>
</evidence>
<dbReference type="InterPro" id="IPR028082">
    <property type="entry name" value="Peripla_BP_I"/>
</dbReference>
<dbReference type="Gene3D" id="1.10.260.40">
    <property type="entry name" value="lambda repressor-like DNA-binding domains"/>
    <property type="match status" value="1"/>
</dbReference>
<dbReference type="InterPro" id="IPR046335">
    <property type="entry name" value="LacI/GalR-like_sensor"/>
</dbReference>
<evidence type="ECO:0000313" key="7">
    <source>
        <dbReference type="Proteomes" id="UP001201463"/>
    </source>
</evidence>
<keyword evidence="3 6" id="KW-0238">DNA-binding</keyword>
<reference evidence="6 7" key="1">
    <citation type="submission" date="2021-12" db="EMBL/GenBank/DDBJ databases">
        <title>Genome seq of p7.</title>
        <authorList>
            <person name="Seo T."/>
        </authorList>
    </citation>
    <scope>NUCLEOTIDE SEQUENCE [LARGE SCALE GENOMIC DNA]</scope>
    <source>
        <strain evidence="6 7">P7</strain>
    </source>
</reference>
<dbReference type="InterPro" id="IPR010982">
    <property type="entry name" value="Lambda_DNA-bd_dom_sf"/>
</dbReference>